<keyword evidence="7 9" id="KW-0472">Membrane</keyword>
<comment type="pathway">
    <text evidence="2">Glycan metabolism.</text>
</comment>
<evidence type="ECO:0000256" key="8">
    <source>
        <dbReference type="ARBA" id="ARBA00023180"/>
    </source>
</evidence>
<keyword evidence="4" id="KW-0808">Transferase</keyword>
<keyword evidence="8" id="KW-0325">Glycoprotein</keyword>
<feature type="transmembrane region" description="Helical" evidence="9">
    <location>
        <begin position="17"/>
        <end position="35"/>
    </location>
</feature>
<evidence type="ECO:0000256" key="1">
    <source>
        <dbReference type="ARBA" id="ARBA00004323"/>
    </source>
</evidence>
<evidence type="ECO:0000313" key="11">
    <source>
        <dbReference type="EMBL" id="KAF3327554.1"/>
    </source>
</evidence>
<sequence length="454" mass="51951">MTIAQENLVKPQKTPKILVIISGFIIFLLVFWFQGLQSLRQFSWPLASNPPANQTLTAMLRDAVTFLPLKDLRYSDKPTTGHTWFMSSVNDTFDPNDSEYLHFPSYSSHNRLLCLLSRHRYDGAANSYAFAWPNALPHGATLLPGLTYVSDTYYDYTNLWHGLSALVPFVGWHMRKGCAVPPARWVLFHWGELRTEMATWLRSIAEVTIGKVNIETFETIDVGPVCFEEAVVFRHNQGAMAKIRLREVFDRIRCLAREFCNVDMEKIKANEEVRMTLLLRTGTRSFRNETAVVRIFEEECAKMENCRFLAAKSNNLTFCDQVRLLSKTDVLATAHGAQMTNMIFMERNSSVMEFYPVGWKEMAGPGQYVFRWLANWAGMRHQGSWSDDGGPACNGTTARLECFNSFKDRQIGHDAVYFSQWASKVLQEMKEYKRNASLALHSVSAQAISRCKCY</sequence>
<evidence type="ECO:0000256" key="4">
    <source>
        <dbReference type="ARBA" id="ARBA00022679"/>
    </source>
</evidence>
<comment type="caution">
    <text evidence="11">The sequence shown here is derived from an EMBL/GenBank/DDBJ whole genome shotgun (WGS) entry which is preliminary data.</text>
</comment>
<keyword evidence="5 9" id="KW-0812">Transmembrane</keyword>
<evidence type="ECO:0000256" key="9">
    <source>
        <dbReference type="SAM" id="Phobius"/>
    </source>
</evidence>
<dbReference type="InterPro" id="IPR007657">
    <property type="entry name" value="Glycosyltransferase_61"/>
</dbReference>
<dbReference type="PANTHER" id="PTHR20961:SF38">
    <property type="entry name" value="PROTEIN O-LINKED-MANNOSE BETA-1,4-N-ACETYLGLUCOSAMINYLTRANSFERASE 2"/>
    <property type="match status" value="1"/>
</dbReference>
<comment type="subcellular location">
    <subcellularLocation>
        <location evidence="1">Golgi apparatus membrane</location>
        <topology evidence="1">Single-pass type II membrane protein</topology>
    </subcellularLocation>
</comment>
<dbReference type="OrthoDB" id="529273at2759"/>
<evidence type="ECO:0000256" key="6">
    <source>
        <dbReference type="ARBA" id="ARBA00022989"/>
    </source>
</evidence>
<evidence type="ECO:0000256" key="2">
    <source>
        <dbReference type="ARBA" id="ARBA00004881"/>
    </source>
</evidence>
<evidence type="ECO:0000313" key="12">
    <source>
        <dbReference type="Proteomes" id="UP000623129"/>
    </source>
</evidence>
<dbReference type="AlphaFoldDB" id="A0A833VL81"/>
<evidence type="ECO:0000256" key="7">
    <source>
        <dbReference type="ARBA" id="ARBA00023136"/>
    </source>
</evidence>
<dbReference type="GO" id="GO:0016763">
    <property type="term" value="F:pentosyltransferase activity"/>
    <property type="evidence" value="ECO:0007669"/>
    <property type="project" value="UniProtKB-ARBA"/>
</dbReference>
<keyword evidence="6 9" id="KW-1133">Transmembrane helix</keyword>
<dbReference type="EMBL" id="SWLB01000017">
    <property type="protein sequence ID" value="KAF3327554.1"/>
    <property type="molecule type" value="Genomic_DNA"/>
</dbReference>
<proteinExistence type="predicted"/>
<dbReference type="Proteomes" id="UP000623129">
    <property type="component" value="Unassembled WGS sequence"/>
</dbReference>
<evidence type="ECO:0000256" key="3">
    <source>
        <dbReference type="ARBA" id="ARBA00022676"/>
    </source>
</evidence>
<dbReference type="InterPro" id="IPR049625">
    <property type="entry name" value="Glyco_transf_61_cat"/>
</dbReference>
<evidence type="ECO:0000256" key="5">
    <source>
        <dbReference type="ARBA" id="ARBA00022692"/>
    </source>
</evidence>
<dbReference type="PANTHER" id="PTHR20961">
    <property type="entry name" value="GLYCOSYLTRANSFERASE"/>
    <property type="match status" value="1"/>
</dbReference>
<dbReference type="Pfam" id="PF04577">
    <property type="entry name" value="Glyco_transf_61"/>
    <property type="match status" value="1"/>
</dbReference>
<keyword evidence="12" id="KW-1185">Reference proteome</keyword>
<feature type="domain" description="Glycosyltransferase 61 catalytic" evidence="10">
    <location>
        <begin position="261"/>
        <end position="352"/>
    </location>
</feature>
<accession>A0A833VL81</accession>
<dbReference type="GO" id="GO:0000139">
    <property type="term" value="C:Golgi membrane"/>
    <property type="evidence" value="ECO:0007669"/>
    <property type="project" value="UniProtKB-SubCell"/>
</dbReference>
<keyword evidence="3" id="KW-0328">Glycosyltransferase</keyword>
<name>A0A833VL81_9POAL</name>
<organism evidence="11 12">
    <name type="scientific">Carex littledalei</name>
    <dbReference type="NCBI Taxonomy" id="544730"/>
    <lineage>
        <taxon>Eukaryota</taxon>
        <taxon>Viridiplantae</taxon>
        <taxon>Streptophyta</taxon>
        <taxon>Embryophyta</taxon>
        <taxon>Tracheophyta</taxon>
        <taxon>Spermatophyta</taxon>
        <taxon>Magnoliopsida</taxon>
        <taxon>Liliopsida</taxon>
        <taxon>Poales</taxon>
        <taxon>Cyperaceae</taxon>
        <taxon>Cyperoideae</taxon>
        <taxon>Cariceae</taxon>
        <taxon>Carex</taxon>
        <taxon>Carex subgen. Euthyceras</taxon>
    </lineage>
</organism>
<reference evidence="11" key="1">
    <citation type="submission" date="2020-01" db="EMBL/GenBank/DDBJ databases">
        <title>Genome sequence of Kobresia littledalei, the first chromosome-level genome in the family Cyperaceae.</title>
        <authorList>
            <person name="Qu G."/>
        </authorList>
    </citation>
    <scope>NUCLEOTIDE SEQUENCE</scope>
    <source>
        <strain evidence="11">C.B.Clarke</strain>
        <tissue evidence="11">Leaf</tissue>
    </source>
</reference>
<evidence type="ECO:0000259" key="10">
    <source>
        <dbReference type="Pfam" id="PF04577"/>
    </source>
</evidence>
<gene>
    <name evidence="11" type="ORF">FCM35_KLT07672</name>
</gene>
<protein>
    <recommendedName>
        <fullName evidence="10">Glycosyltransferase 61 catalytic domain-containing protein</fullName>
    </recommendedName>
</protein>